<evidence type="ECO:0000256" key="3">
    <source>
        <dbReference type="ARBA" id="ARBA00012203"/>
    </source>
</evidence>
<dbReference type="InterPro" id="IPR036282">
    <property type="entry name" value="Glutathione-S-Trfase_C_sf"/>
</dbReference>
<dbReference type="FunFam" id="1.20.1050.10:FF:000028">
    <property type="entry name" value="Prostaglandin E synthase 2"/>
    <property type="match status" value="1"/>
</dbReference>
<keyword evidence="13" id="KW-0275">Fatty acid biosynthesis</keyword>
<evidence type="ECO:0000256" key="5">
    <source>
        <dbReference type="ARBA" id="ARBA00022501"/>
    </source>
</evidence>
<evidence type="ECO:0000256" key="15">
    <source>
        <dbReference type="ARBA" id="ARBA00023930"/>
    </source>
</evidence>
<comment type="pathway">
    <text evidence="1">Lipid metabolism; prostaglandin biosynthesis.</text>
</comment>
<evidence type="ECO:0000256" key="1">
    <source>
        <dbReference type="ARBA" id="ARBA00004702"/>
    </source>
</evidence>
<dbReference type="GO" id="GO:0001516">
    <property type="term" value="P:prostaglandin biosynthetic process"/>
    <property type="evidence" value="ECO:0007669"/>
    <property type="project" value="UniProtKB-UniPathway"/>
</dbReference>
<dbReference type="InterPro" id="IPR004045">
    <property type="entry name" value="Glutathione_S-Trfase_N"/>
</dbReference>
<keyword evidence="10" id="KW-1133">Transmembrane helix</keyword>
<keyword evidence="8" id="KW-0812">Transmembrane</keyword>
<keyword evidence="7" id="KW-0643">Prostaglandin biosynthesis</keyword>
<evidence type="ECO:0000256" key="6">
    <source>
        <dbReference type="ARBA" id="ARBA00022516"/>
    </source>
</evidence>
<dbReference type="Pfam" id="PF13417">
    <property type="entry name" value="GST_N_3"/>
    <property type="match status" value="1"/>
</dbReference>
<evidence type="ECO:0000256" key="18">
    <source>
        <dbReference type="ARBA" id="ARBA00037847"/>
    </source>
</evidence>
<name>A0A8B9ERZ5_ANSCY</name>
<evidence type="ECO:0000256" key="11">
    <source>
        <dbReference type="ARBA" id="ARBA00023098"/>
    </source>
</evidence>
<reference evidence="20" key="1">
    <citation type="submission" date="2025-08" db="UniProtKB">
        <authorList>
            <consortium name="Ensembl"/>
        </authorList>
    </citation>
    <scope>IDENTIFICATION</scope>
</reference>
<dbReference type="InterPro" id="IPR034334">
    <property type="entry name" value="PGES2"/>
</dbReference>
<evidence type="ECO:0000313" key="20">
    <source>
        <dbReference type="Ensembl" id="ENSACDP00005024224.1"/>
    </source>
</evidence>
<dbReference type="PANTHER" id="PTHR12782">
    <property type="entry name" value="MICROSOMAL PROSTAGLANDIN E SYNTHASE-2"/>
    <property type="match status" value="1"/>
</dbReference>
<dbReference type="SUPFAM" id="SSF52833">
    <property type="entry name" value="Thioredoxin-like"/>
    <property type="match status" value="1"/>
</dbReference>
<keyword evidence="9" id="KW-0276">Fatty acid metabolism</keyword>
<organism evidence="20 21">
    <name type="scientific">Anser cygnoides</name>
    <name type="common">Swan goose</name>
    <dbReference type="NCBI Taxonomy" id="8845"/>
    <lineage>
        <taxon>Eukaryota</taxon>
        <taxon>Metazoa</taxon>
        <taxon>Chordata</taxon>
        <taxon>Craniata</taxon>
        <taxon>Vertebrata</taxon>
        <taxon>Euteleostomi</taxon>
        <taxon>Archelosauria</taxon>
        <taxon>Archosauria</taxon>
        <taxon>Dinosauria</taxon>
        <taxon>Saurischia</taxon>
        <taxon>Theropoda</taxon>
        <taxon>Coelurosauria</taxon>
        <taxon>Aves</taxon>
        <taxon>Neognathae</taxon>
        <taxon>Galloanserae</taxon>
        <taxon>Anseriformes</taxon>
        <taxon>Anatidae</taxon>
        <taxon>Anserinae</taxon>
        <taxon>Anser</taxon>
    </lineage>
</organism>
<keyword evidence="14" id="KW-0413">Isomerase</keyword>
<dbReference type="GO" id="GO:0005739">
    <property type="term" value="C:mitochondrion"/>
    <property type="evidence" value="ECO:0007669"/>
    <property type="project" value="TreeGrafter"/>
</dbReference>
<comment type="subcellular location">
    <subcellularLocation>
        <location evidence="18">Endomembrane system</location>
        <topology evidence="18">Single-pass membrane protein</topology>
    </subcellularLocation>
</comment>
<evidence type="ECO:0000256" key="9">
    <source>
        <dbReference type="ARBA" id="ARBA00022832"/>
    </source>
</evidence>
<evidence type="ECO:0000256" key="12">
    <source>
        <dbReference type="ARBA" id="ARBA00023136"/>
    </source>
</evidence>
<proteinExistence type="inferred from homology"/>
<keyword evidence="5" id="KW-0644">Prostaglandin metabolism</keyword>
<feature type="domain" description="GST C-terminal" evidence="19">
    <location>
        <begin position="335"/>
        <end position="449"/>
    </location>
</feature>
<dbReference type="InterPro" id="IPR011767">
    <property type="entry name" value="GLR_AS"/>
</dbReference>
<dbReference type="UniPathway" id="UPA00662"/>
<dbReference type="Ensembl" id="ENSACDT00005028959.1">
    <property type="protein sequence ID" value="ENSACDP00005024224.1"/>
    <property type="gene ID" value="ENSACDG00005017584.1"/>
</dbReference>
<comment type="similarity">
    <text evidence="2">Belongs to the GST superfamily.</text>
</comment>
<evidence type="ECO:0000256" key="14">
    <source>
        <dbReference type="ARBA" id="ARBA00023235"/>
    </source>
</evidence>
<dbReference type="Gene3D" id="1.20.1050.10">
    <property type="match status" value="1"/>
</dbReference>
<evidence type="ECO:0000256" key="17">
    <source>
        <dbReference type="ARBA" id="ARBA00031041"/>
    </source>
</evidence>
<evidence type="ECO:0000256" key="10">
    <source>
        <dbReference type="ARBA" id="ARBA00022989"/>
    </source>
</evidence>
<evidence type="ECO:0000256" key="8">
    <source>
        <dbReference type="ARBA" id="ARBA00022692"/>
    </source>
</evidence>
<dbReference type="CDD" id="cd03197">
    <property type="entry name" value="GST_C_mPGES2"/>
    <property type="match status" value="1"/>
</dbReference>
<dbReference type="PANTHER" id="PTHR12782:SF5">
    <property type="entry name" value="PROSTAGLANDIN E SYNTHASE 2"/>
    <property type="match status" value="1"/>
</dbReference>
<dbReference type="GO" id="GO:0050220">
    <property type="term" value="F:prostaglandin-E synthase activity"/>
    <property type="evidence" value="ECO:0007669"/>
    <property type="project" value="UniProtKB-EC"/>
</dbReference>
<dbReference type="SFLD" id="SFLDG01182">
    <property type="entry name" value="Prostaglandin_E_synthase_like"/>
    <property type="match status" value="1"/>
</dbReference>
<evidence type="ECO:0000256" key="16">
    <source>
        <dbReference type="ARBA" id="ARBA00023931"/>
    </source>
</evidence>
<dbReference type="Pfam" id="PF13410">
    <property type="entry name" value="GST_C_2"/>
    <property type="match status" value="1"/>
</dbReference>
<evidence type="ECO:0000313" key="21">
    <source>
        <dbReference type="Proteomes" id="UP000694521"/>
    </source>
</evidence>
<dbReference type="SFLD" id="SFLDG01203">
    <property type="entry name" value="Prostaglandin_E_synthase_like1"/>
    <property type="match status" value="1"/>
</dbReference>
<dbReference type="Gene3D" id="6.20.200.30">
    <property type="match status" value="1"/>
</dbReference>
<dbReference type="AlphaFoldDB" id="A0A8B9ERZ5"/>
<dbReference type="InterPro" id="IPR034335">
    <property type="entry name" value="PGES2_C"/>
</dbReference>
<sequence>MAAAGRAWRAAVLLSPWRLRAPCRAYGAAAGGGGGGRRLLLGAAFALGGGTGLYLAAQHRLREHSAAEVTRRRARSLPAAGLAFPPPRSLASRPAPRLCPRSLSPFLCLLVPARPGPGGGEPPGARGKRFQGGAERVLSSLRTTRPLLLSFQSGNRLKLSCGLFLPQLPAGDLQLTLYQYKTCPFCSKVRAFLDYHGLPYEIVEVNPIMRKEIKFSSYRKVPILLANAGSTLQLNDSSVIISAIKTYLISKNSLEEIVSFYPPMKTVTDQGKEVFEYGNKYWLMLDEKETKRVYPVKEVRVEEMKWRKWADDWLVHLISPNVYRTPREAFASFDYIVREGKFGTVEGFFAKYMGAIAMFFISKRLKKRHHLRDDVRQDLYEAVDEWVKAIGKHRLFMGGNQPNLADLAVYGVLRVMEGLEAFDDMMVHTKIQPWYQHMEEVIQKAEVAV</sequence>
<evidence type="ECO:0000256" key="13">
    <source>
        <dbReference type="ARBA" id="ARBA00023160"/>
    </source>
</evidence>
<dbReference type="SUPFAM" id="SSF47616">
    <property type="entry name" value="GST C-terminal domain-like"/>
    <property type="match status" value="1"/>
</dbReference>
<evidence type="ECO:0000259" key="19">
    <source>
        <dbReference type="PROSITE" id="PS50405"/>
    </source>
</evidence>
<comment type="catalytic activity">
    <reaction evidence="15">
        <text>prostaglandin H2 = (12S)-hydroxy-(5Z,8E,10E)-heptadecatrienoate + malonaldehyde</text>
        <dbReference type="Rhea" id="RHEA:48644"/>
        <dbReference type="ChEBI" id="CHEBI:57405"/>
        <dbReference type="ChEBI" id="CHEBI:90694"/>
        <dbReference type="ChEBI" id="CHEBI:566274"/>
    </reaction>
    <physiologicalReaction direction="left-to-right" evidence="15">
        <dbReference type="Rhea" id="RHEA:48645"/>
    </physiologicalReaction>
</comment>
<evidence type="ECO:0000256" key="2">
    <source>
        <dbReference type="ARBA" id="ARBA00007409"/>
    </source>
</evidence>
<reference evidence="20" key="2">
    <citation type="submission" date="2025-09" db="UniProtKB">
        <authorList>
            <consortium name="Ensembl"/>
        </authorList>
    </citation>
    <scope>IDENTIFICATION</scope>
</reference>
<dbReference type="PROSITE" id="PS50405">
    <property type="entry name" value="GST_CTER"/>
    <property type="match status" value="1"/>
</dbReference>
<dbReference type="InterPro" id="IPR040079">
    <property type="entry name" value="Glutathione_S-Trfase"/>
</dbReference>
<comment type="catalytic activity">
    <reaction evidence="16">
        <text>prostaglandin H2 = prostaglandin E2</text>
        <dbReference type="Rhea" id="RHEA:12893"/>
        <dbReference type="ChEBI" id="CHEBI:57405"/>
        <dbReference type="ChEBI" id="CHEBI:606564"/>
        <dbReference type="EC" id="5.3.99.3"/>
    </reaction>
    <physiologicalReaction direction="left-to-right" evidence="16">
        <dbReference type="Rhea" id="RHEA:12894"/>
    </physiologicalReaction>
</comment>
<dbReference type="InterPro" id="IPR010987">
    <property type="entry name" value="Glutathione-S-Trfase_C-like"/>
</dbReference>
<dbReference type="InterPro" id="IPR036249">
    <property type="entry name" value="Thioredoxin-like_sf"/>
</dbReference>
<dbReference type="PROSITE" id="PS00195">
    <property type="entry name" value="GLUTAREDOXIN_1"/>
    <property type="match status" value="1"/>
</dbReference>
<evidence type="ECO:0000256" key="4">
    <source>
        <dbReference type="ARBA" id="ARBA00019474"/>
    </source>
</evidence>
<dbReference type="FunFam" id="3.40.30.10:FF:000114">
    <property type="entry name" value="Prostaglandin E synthase 2"/>
    <property type="match status" value="1"/>
</dbReference>
<evidence type="ECO:0000256" key="7">
    <source>
        <dbReference type="ARBA" id="ARBA00022585"/>
    </source>
</evidence>
<dbReference type="EC" id="5.3.99.3" evidence="3"/>
<keyword evidence="12" id="KW-0472">Membrane</keyword>
<accession>A0A8B9ERZ5</accession>
<dbReference type="GO" id="GO:0012505">
    <property type="term" value="C:endomembrane system"/>
    <property type="evidence" value="ECO:0007669"/>
    <property type="project" value="UniProtKB-SubCell"/>
</dbReference>
<keyword evidence="11" id="KW-0443">Lipid metabolism</keyword>
<keyword evidence="6" id="KW-0444">Lipid biosynthesis</keyword>
<protein>
    <recommendedName>
        <fullName evidence="4">Prostaglandin E synthase 2</fullName>
        <ecNumber evidence="3">5.3.99.3</ecNumber>
    </recommendedName>
    <alternativeName>
        <fullName evidence="17">Microsomal prostaglandin E synthase 2</fullName>
    </alternativeName>
</protein>
<dbReference type="CDD" id="cd03040">
    <property type="entry name" value="GST_N_mPGES2"/>
    <property type="match status" value="1"/>
</dbReference>
<dbReference type="PROSITE" id="PS51354">
    <property type="entry name" value="GLUTAREDOXIN_2"/>
    <property type="match status" value="1"/>
</dbReference>
<dbReference type="SFLD" id="SFLDS00019">
    <property type="entry name" value="Glutathione_Transferase_(cytos"/>
    <property type="match status" value="1"/>
</dbReference>
<dbReference type="Gene3D" id="3.40.30.10">
    <property type="entry name" value="Glutaredoxin"/>
    <property type="match status" value="1"/>
</dbReference>
<dbReference type="Proteomes" id="UP000694521">
    <property type="component" value="Unplaced"/>
</dbReference>
<keyword evidence="21" id="KW-1185">Reference proteome</keyword>